<dbReference type="PANTHER" id="PTHR22926:SF3">
    <property type="entry name" value="UNDECAPRENYL-PHOSPHATE ALPHA-N-ACETYLGLUCOSAMINYL 1-PHOSPHATE TRANSFERASE"/>
    <property type="match status" value="1"/>
</dbReference>
<keyword evidence="6 12" id="KW-0812">Transmembrane</keyword>
<dbReference type="GO" id="GO:0009246">
    <property type="term" value="P:enterobacterial common antigen biosynthetic process"/>
    <property type="evidence" value="ECO:0007669"/>
    <property type="project" value="UniProtKB-UniRule"/>
</dbReference>
<dbReference type="GO" id="GO:0044038">
    <property type="term" value="P:cell wall macromolecule biosynthetic process"/>
    <property type="evidence" value="ECO:0007669"/>
    <property type="project" value="TreeGrafter"/>
</dbReference>
<evidence type="ECO:0000256" key="5">
    <source>
        <dbReference type="ARBA" id="ARBA00022679"/>
    </source>
</evidence>
<accession>A0A0X9VZU6</accession>
<evidence type="ECO:0000256" key="13">
    <source>
        <dbReference type="PIRSR" id="PIRSR600715-1"/>
    </source>
</evidence>
<dbReference type="GO" id="GO:0000287">
    <property type="term" value="F:magnesium ion binding"/>
    <property type="evidence" value="ECO:0007669"/>
    <property type="project" value="InterPro"/>
</dbReference>
<evidence type="ECO:0000256" key="8">
    <source>
        <dbReference type="ARBA" id="ARBA00022985"/>
    </source>
</evidence>
<dbReference type="GO" id="GO:0005886">
    <property type="term" value="C:plasma membrane"/>
    <property type="evidence" value="ECO:0007669"/>
    <property type="project" value="UniProtKB-SubCell"/>
</dbReference>
<dbReference type="GO" id="GO:0071555">
    <property type="term" value="P:cell wall organization"/>
    <property type="evidence" value="ECO:0007669"/>
    <property type="project" value="TreeGrafter"/>
</dbReference>
<dbReference type="NCBIfam" id="TIGR02380">
    <property type="entry name" value="ECA_wecA"/>
    <property type="match status" value="1"/>
</dbReference>
<evidence type="ECO:0000313" key="15">
    <source>
        <dbReference type="Proteomes" id="UP000069926"/>
    </source>
</evidence>
<keyword evidence="10 12" id="KW-0472">Membrane</keyword>
<dbReference type="OrthoDB" id="9783652at2"/>
<comment type="catalytic activity">
    <reaction evidence="12">
        <text>di-trans,octa-cis-undecaprenyl phosphate + UDP-N-acetyl-alpha-D-glucosamine = N-acetyl-alpha-D-glucosaminyl-di-trans,octa-cis-undecaprenyl diphosphate + UMP</text>
        <dbReference type="Rhea" id="RHEA:28090"/>
        <dbReference type="ChEBI" id="CHEBI:57705"/>
        <dbReference type="ChEBI" id="CHEBI:57865"/>
        <dbReference type="ChEBI" id="CHEBI:60392"/>
        <dbReference type="ChEBI" id="CHEBI:62959"/>
        <dbReference type="EC" id="2.7.8.33"/>
    </reaction>
</comment>
<evidence type="ECO:0000256" key="11">
    <source>
        <dbReference type="ARBA" id="ARBA00023211"/>
    </source>
</evidence>
<evidence type="ECO:0000256" key="4">
    <source>
        <dbReference type="ARBA" id="ARBA00022676"/>
    </source>
</evidence>
<dbReference type="GO" id="GO:0030145">
    <property type="term" value="F:manganese ion binding"/>
    <property type="evidence" value="ECO:0007669"/>
    <property type="project" value="InterPro"/>
</dbReference>
<keyword evidence="2 12" id="KW-1003">Cell membrane</keyword>
<feature type="transmembrane region" description="Helical" evidence="12">
    <location>
        <begin position="331"/>
        <end position="350"/>
    </location>
</feature>
<dbReference type="PANTHER" id="PTHR22926">
    <property type="entry name" value="PHOSPHO-N-ACETYLMURAMOYL-PENTAPEPTIDE-TRANSFERASE"/>
    <property type="match status" value="1"/>
</dbReference>
<evidence type="ECO:0000256" key="2">
    <source>
        <dbReference type="ARBA" id="ARBA00022475"/>
    </source>
</evidence>
<dbReference type="CDD" id="cd06853">
    <property type="entry name" value="GT_WecA_like"/>
    <property type="match status" value="1"/>
</dbReference>
<feature type="binding site" evidence="13">
    <location>
        <position position="166"/>
    </location>
    <ligand>
        <name>Mg(2+)</name>
        <dbReference type="ChEBI" id="CHEBI:18420"/>
    </ligand>
</feature>
<evidence type="ECO:0000313" key="14">
    <source>
        <dbReference type="EMBL" id="AMA65195.1"/>
    </source>
</evidence>
<keyword evidence="4 12" id="KW-0328">Glycosyltransferase</keyword>
<dbReference type="Proteomes" id="UP000069926">
    <property type="component" value="Chromosome"/>
</dbReference>
<feature type="transmembrane region" description="Helical" evidence="12">
    <location>
        <begin position="86"/>
        <end position="103"/>
    </location>
</feature>
<evidence type="ECO:0000256" key="12">
    <source>
        <dbReference type="HAMAP-Rule" id="MF_02030"/>
    </source>
</evidence>
<name>A0A0X9VZU6_9GAMM</name>
<feature type="transmembrane region" description="Helical" evidence="12">
    <location>
        <begin position="148"/>
        <end position="166"/>
    </location>
</feature>
<keyword evidence="8 12" id="KW-0448">Lipopolysaccharide biosynthesis</keyword>
<comment type="cofactor">
    <cofactor evidence="12">
        <name>Mn(2+)</name>
        <dbReference type="ChEBI" id="CHEBI:29035"/>
    </cofactor>
</comment>
<feature type="transmembrane region" description="Helical" evidence="12">
    <location>
        <begin position="173"/>
        <end position="192"/>
    </location>
</feature>
<dbReference type="PROSITE" id="PS01348">
    <property type="entry name" value="MRAY_2"/>
    <property type="match status" value="1"/>
</dbReference>
<dbReference type="HAMAP" id="MF_02030">
    <property type="entry name" value="WecA_Gammaproteo"/>
    <property type="match status" value="1"/>
</dbReference>
<evidence type="ECO:0000256" key="6">
    <source>
        <dbReference type="ARBA" id="ARBA00022692"/>
    </source>
</evidence>
<proteinExistence type="inferred from homology"/>
<comment type="similarity">
    <text evidence="12">Belongs to the glycosyltransferase 4 family. WecA subfamily.</text>
</comment>
<dbReference type="InterPro" id="IPR000715">
    <property type="entry name" value="Glycosyl_transferase_4"/>
</dbReference>
<evidence type="ECO:0000256" key="3">
    <source>
        <dbReference type="ARBA" id="ARBA00022519"/>
    </source>
</evidence>
<feature type="transmembrane region" description="Helical" evidence="12">
    <location>
        <begin position="12"/>
        <end position="36"/>
    </location>
</feature>
<comment type="function">
    <text evidence="12">Catalyzes the transfer of the GlcNAc-1-phosphate moiety from UDP-GlcNAc onto the carrier lipid undecaprenyl phosphate (C55-P), yielding GlcNAc-pyrophosphoryl-undecaprenyl (GlcNAc-PP-C55).</text>
</comment>
<dbReference type="PATRIC" id="fig|634113.3.peg.608"/>
<dbReference type="AlphaFoldDB" id="A0A0X9VZU6"/>
<dbReference type="KEGG" id="asy:AUT07_00647"/>
<dbReference type="InterPro" id="IPR012750">
    <property type="entry name" value="ECA_WecA-rel"/>
</dbReference>
<dbReference type="InterPro" id="IPR018480">
    <property type="entry name" value="PNAcMuramoyl-5peptid_Trfase_CS"/>
</dbReference>
<organism evidence="14 15">
    <name type="scientific">Candidatus Arsenophonus lipoptenae</name>
    <dbReference type="NCBI Taxonomy" id="634113"/>
    <lineage>
        <taxon>Bacteria</taxon>
        <taxon>Pseudomonadati</taxon>
        <taxon>Pseudomonadota</taxon>
        <taxon>Gammaproteobacteria</taxon>
        <taxon>Enterobacterales</taxon>
        <taxon>Morganellaceae</taxon>
        <taxon>Arsenophonus</taxon>
    </lineage>
</organism>
<comment type="subcellular location">
    <subcellularLocation>
        <location evidence="12">Cell inner membrane</location>
        <topology evidence="12">Multi-pass membrane protein</topology>
    </subcellularLocation>
    <subcellularLocation>
        <location evidence="1">Cell membrane</location>
        <topology evidence="1">Multi-pass membrane protein</topology>
    </subcellularLocation>
</comment>
<keyword evidence="5 12" id="KW-0808">Transferase</keyword>
<evidence type="ECO:0000256" key="7">
    <source>
        <dbReference type="ARBA" id="ARBA00022842"/>
    </source>
</evidence>
<keyword evidence="15" id="KW-1185">Reference proteome</keyword>
<feature type="transmembrane region" description="Helical" evidence="12">
    <location>
        <begin position="257"/>
        <end position="276"/>
    </location>
</feature>
<dbReference type="UniPathway" id="UPA00566"/>
<dbReference type="STRING" id="634113.AUT07_00647"/>
<comment type="cofactor">
    <cofactor evidence="12 13">
        <name>Mg(2+)</name>
        <dbReference type="ChEBI" id="CHEBI:18420"/>
    </cofactor>
</comment>
<dbReference type="GO" id="GO:0016757">
    <property type="term" value="F:glycosyltransferase activity"/>
    <property type="evidence" value="ECO:0007669"/>
    <property type="project" value="UniProtKB-KW"/>
</dbReference>
<feature type="transmembrane region" description="Helical" evidence="12">
    <location>
        <begin position="110"/>
        <end position="128"/>
    </location>
</feature>
<gene>
    <name evidence="12 14" type="primary">wecA</name>
    <name evidence="14" type="ORF">AUT07_00647</name>
</gene>
<dbReference type="UniPathway" id="UPA00281"/>
<dbReference type="GO" id="GO:0009243">
    <property type="term" value="P:O antigen biosynthetic process"/>
    <property type="evidence" value="ECO:0007669"/>
    <property type="project" value="UniProtKB-UniRule"/>
</dbReference>
<evidence type="ECO:0000256" key="10">
    <source>
        <dbReference type="ARBA" id="ARBA00023136"/>
    </source>
</evidence>
<dbReference type="Pfam" id="PF00953">
    <property type="entry name" value="Glycos_transf_4"/>
    <property type="match status" value="1"/>
</dbReference>
<feature type="transmembrane region" description="Helical" evidence="12">
    <location>
        <begin position="226"/>
        <end position="245"/>
    </location>
</feature>
<feature type="transmembrane region" description="Helical" evidence="12">
    <location>
        <begin position="60"/>
        <end position="80"/>
    </location>
</feature>
<keyword evidence="7 12" id="KW-0460">Magnesium</keyword>
<feature type="transmembrane region" description="Helical" evidence="12">
    <location>
        <begin position="307"/>
        <end position="325"/>
    </location>
</feature>
<dbReference type="GO" id="GO:0036380">
    <property type="term" value="F:UDP-N-acetylglucosamine-undecaprenyl-phosphate N-acetylglucosaminephosphotransferase activity"/>
    <property type="evidence" value="ECO:0007669"/>
    <property type="project" value="UniProtKB-UniRule"/>
</dbReference>
<reference evidence="14 15" key="1">
    <citation type="submission" date="2016-01" db="EMBL/GenBank/DDBJ databases">
        <title>Genome sequence of Ca. Arsenophonus lipopteni, the exclusive symbiont of a blood sucking fly Lipoptena cervi (Diptera: Hippoboscidae).</title>
        <authorList>
            <person name="Novakova E."/>
            <person name="Hypsa V."/>
            <person name="Nguyen P."/>
            <person name="Husnik F."/>
            <person name="Darby A.C."/>
        </authorList>
    </citation>
    <scope>NUCLEOTIDE SEQUENCE [LARGE SCALE GENOMIC DNA]</scope>
    <source>
        <strain evidence="14 15">CB</strain>
    </source>
</reference>
<comment type="pathway">
    <text evidence="12">Bacterial outer membrane biogenesis; LPS O-antigen biosynthesis.</text>
</comment>
<evidence type="ECO:0000256" key="9">
    <source>
        <dbReference type="ARBA" id="ARBA00022989"/>
    </source>
</evidence>
<keyword evidence="11 12" id="KW-0464">Manganese</keyword>
<dbReference type="GO" id="GO:0009276">
    <property type="term" value="C:Gram-negative-bacterium-type cell wall"/>
    <property type="evidence" value="ECO:0007669"/>
    <property type="project" value="InterPro"/>
</dbReference>
<keyword evidence="3 12" id="KW-0997">Cell inner membrane</keyword>
<protein>
    <recommendedName>
        <fullName evidence="12">Undecaprenyl-phosphate alpha-N-acetylglucosaminyl 1-phosphate transferase</fullName>
        <ecNumber evidence="12">2.7.8.33</ecNumber>
    </recommendedName>
    <alternativeName>
        <fullName evidence="12">UDP-GlcNAc:undecaprenyl-phosphate GlcNAc-1-phosphate transferase</fullName>
    </alternativeName>
    <alternativeName>
        <fullName evidence="12">Undecaprenyl-phosphate GlcNAc-1-phosphate transferase</fullName>
    </alternativeName>
</protein>
<feature type="binding site" evidence="13">
    <location>
        <position position="230"/>
    </location>
    <ligand>
        <name>Mg(2+)</name>
        <dbReference type="ChEBI" id="CHEBI:18420"/>
    </ligand>
</feature>
<comment type="pathway">
    <text evidence="12">Bacterial outer membrane biogenesis; enterobacterial common antigen biosynthesis.</text>
</comment>
<dbReference type="EC" id="2.7.8.33" evidence="12"/>
<evidence type="ECO:0000256" key="1">
    <source>
        <dbReference type="ARBA" id="ARBA00004651"/>
    </source>
</evidence>
<feature type="transmembrane region" description="Helical" evidence="12">
    <location>
        <begin position="198"/>
        <end position="219"/>
    </location>
</feature>
<keyword evidence="13" id="KW-0479">Metal-binding</keyword>
<sequence>MHEIFIKIKRDNIVYILNIVADIFLVFLFSVNILFITRKLAKKFGLVDEPNHRKKHHGEIPLVGGIVIFFSINLAFIITNEYIPRKWLYLFCAGILVFIGILDDRFDISVKFRAIIQVIITFIMIFFAELKLNNLGYALGPYQITLGYLSYFTTLFAVLGIVNAFNMIDGIDGLLGGVSCVSFTSLGILFYQNGNMALTFWCFSVIAAIIPYIFLNLGLLGSRYKVFMGDSGSTLIGFTIIWLLLMSTQDAKYTIKPVTALWTIAIPLMDMITTMYRRLRKGISPFSPDRQHIHHLIMRSGFTENQALILITLAATILAAIGMLGEQSKFIPEWIMFMLFIFTFFIYVYVIKRIWKIAHFIKKLNIVAKHNQNKY</sequence>
<keyword evidence="9 12" id="KW-1133">Transmembrane helix</keyword>
<dbReference type="EMBL" id="CP013920">
    <property type="protein sequence ID" value="AMA65195.1"/>
    <property type="molecule type" value="Genomic_DNA"/>
</dbReference>